<evidence type="ECO:0000313" key="4">
    <source>
        <dbReference type="Proteomes" id="UP000691718"/>
    </source>
</evidence>
<dbReference type="Pfam" id="PF14529">
    <property type="entry name" value="Exo_endo_phos_2"/>
    <property type="match status" value="1"/>
</dbReference>
<dbReference type="OrthoDB" id="6923868at2759"/>
<evidence type="ECO:0000259" key="1">
    <source>
        <dbReference type="Pfam" id="PF14529"/>
    </source>
</evidence>
<protein>
    <submittedName>
        <fullName evidence="2">(apollo) hypothetical protein</fullName>
    </submittedName>
</protein>
<name>A0A8S3Y2S4_PARAO</name>
<feature type="domain" description="Endonuclease/exonuclease/phosphatase" evidence="1">
    <location>
        <begin position="2"/>
        <end position="77"/>
    </location>
</feature>
<gene>
    <name evidence="2" type="ORF">PAPOLLO_LOCUS23815</name>
    <name evidence="3" type="ORF">PAPOLLO_LOCUS23816</name>
</gene>
<dbReference type="Proteomes" id="UP000691718">
    <property type="component" value="Unassembled WGS sequence"/>
</dbReference>
<dbReference type="EMBL" id="CAJQZP010001449">
    <property type="protein sequence ID" value="CAG5047204.1"/>
    <property type="molecule type" value="Genomic_DNA"/>
</dbReference>
<proteinExistence type="predicted"/>
<comment type="caution">
    <text evidence="2">The sequence shown here is derived from an EMBL/GenBank/DDBJ whole genome shotgun (WGS) entry which is preliminary data.</text>
</comment>
<keyword evidence="4" id="KW-1185">Reference proteome</keyword>
<dbReference type="InterPro" id="IPR005135">
    <property type="entry name" value="Endo/exonuclease/phosphatase"/>
</dbReference>
<organism evidence="2 4">
    <name type="scientific">Parnassius apollo</name>
    <name type="common">Apollo butterfly</name>
    <name type="synonym">Papilio apollo</name>
    <dbReference type="NCBI Taxonomy" id="110799"/>
    <lineage>
        <taxon>Eukaryota</taxon>
        <taxon>Metazoa</taxon>
        <taxon>Ecdysozoa</taxon>
        <taxon>Arthropoda</taxon>
        <taxon>Hexapoda</taxon>
        <taxon>Insecta</taxon>
        <taxon>Pterygota</taxon>
        <taxon>Neoptera</taxon>
        <taxon>Endopterygota</taxon>
        <taxon>Lepidoptera</taxon>
        <taxon>Glossata</taxon>
        <taxon>Ditrysia</taxon>
        <taxon>Papilionoidea</taxon>
        <taxon>Papilionidae</taxon>
        <taxon>Parnassiinae</taxon>
        <taxon>Parnassini</taxon>
        <taxon>Parnassius</taxon>
        <taxon>Parnassius</taxon>
    </lineage>
</organism>
<evidence type="ECO:0000313" key="2">
    <source>
        <dbReference type="EMBL" id="CAG5047204.1"/>
    </source>
</evidence>
<accession>A0A8S3Y2S4</accession>
<sequence>MSIEWGMEYSDTRGNELLDMIASLDLVIVNWGNTSTFRRADACESIIGLTFATQRVARVTSDWSVSEDYKASSHPYISYSINNLWEKPPIIPERRIRKIT</sequence>
<evidence type="ECO:0000313" key="3">
    <source>
        <dbReference type="EMBL" id="CAG5047207.1"/>
    </source>
</evidence>
<reference evidence="2" key="1">
    <citation type="submission" date="2021-04" db="EMBL/GenBank/DDBJ databases">
        <authorList>
            <person name="Tunstrom K."/>
        </authorList>
    </citation>
    <scope>NUCLEOTIDE SEQUENCE</scope>
</reference>
<dbReference type="EMBL" id="CAJQZP010001449">
    <property type="protein sequence ID" value="CAG5047207.1"/>
    <property type="molecule type" value="Genomic_DNA"/>
</dbReference>
<dbReference type="GO" id="GO:0003824">
    <property type="term" value="F:catalytic activity"/>
    <property type="evidence" value="ECO:0007669"/>
    <property type="project" value="InterPro"/>
</dbReference>
<dbReference type="AlphaFoldDB" id="A0A8S3Y2S4"/>